<proteinExistence type="predicted"/>
<accession>A0A1Z4JEX1</accession>
<organism evidence="1 2">
    <name type="scientific">Leptolyngbya boryana NIES-2135</name>
    <dbReference type="NCBI Taxonomy" id="1973484"/>
    <lineage>
        <taxon>Bacteria</taxon>
        <taxon>Bacillati</taxon>
        <taxon>Cyanobacteriota</taxon>
        <taxon>Cyanophyceae</taxon>
        <taxon>Leptolyngbyales</taxon>
        <taxon>Leptolyngbyaceae</taxon>
        <taxon>Leptolyngbya group</taxon>
        <taxon>Leptolyngbya</taxon>
    </lineage>
</organism>
<sequence length="209" mass="24097">MKASFRLQLSNGRVLFVMAPVFARSHEIRAYHSELLQQVQDFHGYYDSRTDLVLFEEFRYLYEEVASRLKPNLDPSELQSVDRHRFFICEGIVNHPLTPEQQVPDLSGLEKLMGYQLPTESPSDQVYLTSGDDDADLVAALQMCFKESAITLTRQYSRSDLINILAQTQNLTRGEEALKELQQQRDRELFEKNRETIEAQLAQAGGVFF</sequence>
<protein>
    <submittedName>
        <fullName evidence="1">Uncharacterized protein</fullName>
    </submittedName>
</protein>
<name>A0A1Z4JEX1_LEPBY</name>
<gene>
    <name evidence="1" type="ORF">NIES2135_21140</name>
</gene>
<evidence type="ECO:0000313" key="1">
    <source>
        <dbReference type="EMBL" id="BAY55291.1"/>
    </source>
</evidence>
<evidence type="ECO:0000313" key="2">
    <source>
        <dbReference type="Proteomes" id="UP000217895"/>
    </source>
</evidence>
<dbReference type="AlphaFoldDB" id="A0A1Z4JEX1"/>
<dbReference type="EMBL" id="AP018203">
    <property type="protein sequence ID" value="BAY55291.1"/>
    <property type="molecule type" value="Genomic_DNA"/>
</dbReference>
<dbReference type="Proteomes" id="UP000217895">
    <property type="component" value="Chromosome"/>
</dbReference>
<keyword evidence="2" id="KW-1185">Reference proteome</keyword>
<reference evidence="1 2" key="1">
    <citation type="submission" date="2017-06" db="EMBL/GenBank/DDBJ databases">
        <title>Genome sequencing of cyanobaciteial culture collection at National Institute for Environmental Studies (NIES).</title>
        <authorList>
            <person name="Hirose Y."/>
            <person name="Shimura Y."/>
            <person name="Fujisawa T."/>
            <person name="Nakamura Y."/>
            <person name="Kawachi M."/>
        </authorList>
    </citation>
    <scope>NUCLEOTIDE SEQUENCE [LARGE SCALE GENOMIC DNA]</scope>
    <source>
        <strain evidence="1 2">NIES-2135</strain>
    </source>
</reference>